<protein>
    <submittedName>
        <fullName evidence="2">Methyltransferase family protein</fullName>
    </submittedName>
</protein>
<keyword evidence="3" id="KW-1185">Reference proteome</keyword>
<dbReference type="GO" id="GO:0008757">
    <property type="term" value="F:S-adenosylmethionine-dependent methyltransferase activity"/>
    <property type="evidence" value="ECO:0007669"/>
    <property type="project" value="InterPro"/>
</dbReference>
<dbReference type="Gene3D" id="3.40.50.150">
    <property type="entry name" value="Vaccinia Virus protein VP39"/>
    <property type="match status" value="1"/>
</dbReference>
<evidence type="ECO:0000259" key="1">
    <source>
        <dbReference type="Pfam" id="PF08241"/>
    </source>
</evidence>
<dbReference type="RefSeq" id="WP_166657591.1">
    <property type="nucleotide sequence ID" value="NZ_SOAU01000001.1"/>
</dbReference>
<dbReference type="Pfam" id="PF08241">
    <property type="entry name" value="Methyltransf_11"/>
    <property type="match status" value="1"/>
</dbReference>
<proteinExistence type="predicted"/>
<dbReference type="AlphaFoldDB" id="A0A4R7I1A2"/>
<dbReference type="GO" id="GO:0032259">
    <property type="term" value="P:methylation"/>
    <property type="evidence" value="ECO:0007669"/>
    <property type="project" value="UniProtKB-KW"/>
</dbReference>
<organism evidence="2 3">
    <name type="scientific">Ilumatobacter fluminis</name>
    <dbReference type="NCBI Taxonomy" id="467091"/>
    <lineage>
        <taxon>Bacteria</taxon>
        <taxon>Bacillati</taxon>
        <taxon>Actinomycetota</taxon>
        <taxon>Acidimicrobiia</taxon>
        <taxon>Acidimicrobiales</taxon>
        <taxon>Ilumatobacteraceae</taxon>
        <taxon>Ilumatobacter</taxon>
    </lineage>
</organism>
<dbReference type="CDD" id="cd02440">
    <property type="entry name" value="AdoMet_MTases"/>
    <property type="match status" value="1"/>
</dbReference>
<feature type="domain" description="Methyltransferase type 11" evidence="1">
    <location>
        <begin position="87"/>
        <end position="138"/>
    </location>
</feature>
<comment type="caution">
    <text evidence="2">The sequence shown here is derived from an EMBL/GenBank/DDBJ whole genome shotgun (WGS) entry which is preliminary data.</text>
</comment>
<dbReference type="InterPro" id="IPR013216">
    <property type="entry name" value="Methyltransf_11"/>
</dbReference>
<keyword evidence="2" id="KW-0808">Transferase</keyword>
<name>A0A4R7I1A2_9ACTN</name>
<dbReference type="EMBL" id="SOAU01000001">
    <property type="protein sequence ID" value="TDT17337.1"/>
    <property type="molecule type" value="Genomic_DNA"/>
</dbReference>
<evidence type="ECO:0000313" key="2">
    <source>
        <dbReference type="EMBL" id="TDT17337.1"/>
    </source>
</evidence>
<accession>A0A4R7I1A2</accession>
<dbReference type="InterPro" id="IPR029063">
    <property type="entry name" value="SAM-dependent_MTases_sf"/>
</dbReference>
<sequence>MHAARTAAQPLEPAARIRELELLEQEWKRGPRRNDRINAHIRAVLAAAGLSAGDVLEIGAREHPRTDVFAASAWNYSVMDIEAGSSSVPVVVGDITSCPELPDESFDVAVSVDVFEHVNRPWLAAEEISRLLRPGGISYTSTLFAWRYHPVPIDFWRFTPDCLDFLFADLDRVDSGFDTTERRRDIRGRGRRDQVPIDGLGGFRENWRVFHVGRKP</sequence>
<dbReference type="Proteomes" id="UP000294558">
    <property type="component" value="Unassembled WGS sequence"/>
</dbReference>
<keyword evidence="2" id="KW-0489">Methyltransferase</keyword>
<reference evidence="2 3" key="1">
    <citation type="submission" date="2019-03" db="EMBL/GenBank/DDBJ databases">
        <title>Sequencing the genomes of 1000 actinobacteria strains.</title>
        <authorList>
            <person name="Klenk H.-P."/>
        </authorList>
    </citation>
    <scope>NUCLEOTIDE SEQUENCE [LARGE SCALE GENOMIC DNA]</scope>
    <source>
        <strain evidence="2 3">DSM 18936</strain>
    </source>
</reference>
<gene>
    <name evidence="2" type="ORF">BDK89_2945</name>
</gene>
<dbReference type="SUPFAM" id="SSF53335">
    <property type="entry name" value="S-adenosyl-L-methionine-dependent methyltransferases"/>
    <property type="match status" value="1"/>
</dbReference>
<evidence type="ECO:0000313" key="3">
    <source>
        <dbReference type="Proteomes" id="UP000294558"/>
    </source>
</evidence>